<gene>
    <name evidence="2" type="ORF">H8K43_17080</name>
</gene>
<accession>A0ABR7A921</accession>
<keyword evidence="3" id="KW-1185">Reference proteome</keyword>
<protein>
    <submittedName>
        <fullName evidence="2">Uncharacterized protein</fullName>
    </submittedName>
</protein>
<comment type="caution">
    <text evidence="2">The sequence shown here is derived from an EMBL/GenBank/DDBJ whole genome shotgun (WGS) entry which is preliminary data.</text>
</comment>
<keyword evidence="1" id="KW-0732">Signal</keyword>
<feature type="signal peptide" evidence="1">
    <location>
        <begin position="1"/>
        <end position="26"/>
    </location>
</feature>
<feature type="chain" id="PRO_5046735955" evidence="1">
    <location>
        <begin position="27"/>
        <end position="263"/>
    </location>
</feature>
<proteinExistence type="predicted"/>
<dbReference type="RefSeq" id="WP_186904971.1">
    <property type="nucleotide sequence ID" value="NZ_JACOGD010000010.1"/>
</dbReference>
<evidence type="ECO:0000313" key="2">
    <source>
        <dbReference type="EMBL" id="MBC3933395.1"/>
    </source>
</evidence>
<organism evidence="2 3">
    <name type="scientific">Undibacterium curvum</name>
    <dbReference type="NCBI Taxonomy" id="2762294"/>
    <lineage>
        <taxon>Bacteria</taxon>
        <taxon>Pseudomonadati</taxon>
        <taxon>Pseudomonadota</taxon>
        <taxon>Betaproteobacteria</taxon>
        <taxon>Burkholderiales</taxon>
        <taxon>Oxalobacteraceae</taxon>
        <taxon>Undibacterium</taxon>
    </lineage>
</organism>
<dbReference type="EMBL" id="JACOGD010000010">
    <property type="protein sequence ID" value="MBC3933395.1"/>
    <property type="molecule type" value="Genomic_DNA"/>
</dbReference>
<dbReference type="Proteomes" id="UP000654304">
    <property type="component" value="Unassembled WGS sequence"/>
</dbReference>
<name>A0ABR7A921_9BURK</name>
<reference evidence="2 3" key="1">
    <citation type="submission" date="2020-08" db="EMBL/GenBank/DDBJ databases">
        <title>Novel species isolated from subtropical streams in China.</title>
        <authorList>
            <person name="Lu H."/>
        </authorList>
    </citation>
    <scope>NUCLEOTIDE SEQUENCE [LARGE SCALE GENOMIC DNA]</scope>
    <source>
        <strain evidence="2 3">CY22W</strain>
    </source>
</reference>
<sequence>MLHRWVKTITATAVLLFAVTEQAVYAQSTPSLVEIAGHTNSWMRYSVVHSFRPYIQPVLALSTNYLWCLRYEAKPASHRPKDLRIWLEDDRTQIDLAMLEDDCVVLPDEPEKYKDFGIEVNSQSKRRGDGNDHPEACNNDMPCQGFVSEIRIQYPRQPADYASLWGGISAFPEEHGVGDTLSRMLNRKKPFRFLKLLKLKVSPGSVLRITAQDGMSQEFKEQDGWIKVLPNKKLLDINSPINLDGNLRYAVVTVSKAPVAIAE</sequence>
<evidence type="ECO:0000256" key="1">
    <source>
        <dbReference type="SAM" id="SignalP"/>
    </source>
</evidence>
<evidence type="ECO:0000313" key="3">
    <source>
        <dbReference type="Proteomes" id="UP000654304"/>
    </source>
</evidence>